<organism evidence="1 2">
    <name type="scientific">Acidipila rosea</name>
    <dbReference type="NCBI Taxonomy" id="768535"/>
    <lineage>
        <taxon>Bacteria</taxon>
        <taxon>Pseudomonadati</taxon>
        <taxon>Acidobacteriota</taxon>
        <taxon>Terriglobia</taxon>
        <taxon>Terriglobales</taxon>
        <taxon>Acidobacteriaceae</taxon>
        <taxon>Acidipila</taxon>
    </lineage>
</organism>
<dbReference type="PANTHER" id="PTHR32268">
    <property type="entry name" value="HOMOSERINE O-ACETYLTRANSFERASE"/>
    <property type="match status" value="1"/>
</dbReference>
<keyword evidence="1" id="KW-0808">Transferase</keyword>
<sequence>MIAQSAGPRLVRRTTFGTILSRIARSIRIMGALAVALGGCCLSLAQSPTIPNWPAPREGDYIAKDFHFEDGSVMPELRLHYYVLGKPHRDSSGKVDNAVLIMHGTGGAGTQFLVPKFAGVLFKPGGLLDAAKYYIILPDDIGHGKSSKPSDGMHARFPKYTYDDMVLGEYLLVTKGLDVNHLRLVTGTSMGCMHTWMWGEDYPGFSDALMPLACLPIQIAGRNRMTRKMAMDAITDDPGYMHGEYKTQPLGLKTSIDMLLIMGSAPVYLQKTYPTREAADAYLESTVAAYFPRLDANDFLYQFNSSRNYDPSANLEKITVPVMAINSADDFINPPELDIMPKMIKRVPKGRYVLLPITDQTRGHGTHTLPAIWSAYLAELLQESQH</sequence>
<dbReference type="InterPro" id="IPR008220">
    <property type="entry name" value="HAT_MetX-like"/>
</dbReference>
<evidence type="ECO:0000313" key="1">
    <source>
        <dbReference type="EMBL" id="TCK73621.1"/>
    </source>
</evidence>
<dbReference type="AlphaFoldDB" id="A0A4V2PVA2"/>
<dbReference type="EMBL" id="SMGK01000002">
    <property type="protein sequence ID" value="TCK73621.1"/>
    <property type="molecule type" value="Genomic_DNA"/>
</dbReference>
<dbReference type="RefSeq" id="WP_243648103.1">
    <property type="nucleotide sequence ID" value="NZ_SMGK01000002.1"/>
</dbReference>
<comment type="caution">
    <text evidence="1">The sequence shown here is derived from an EMBL/GenBank/DDBJ whole genome shotgun (WGS) entry which is preliminary data.</text>
</comment>
<dbReference type="PANTHER" id="PTHR32268:SF11">
    <property type="entry name" value="HOMOSERINE O-ACETYLTRANSFERASE"/>
    <property type="match status" value="1"/>
</dbReference>
<protein>
    <submittedName>
        <fullName evidence="1">Homoserine O-acetyltransferase</fullName>
    </submittedName>
</protein>
<keyword evidence="2" id="KW-1185">Reference proteome</keyword>
<dbReference type="InterPro" id="IPR029058">
    <property type="entry name" value="AB_hydrolase_fold"/>
</dbReference>
<accession>A0A4V2PVA2</accession>
<evidence type="ECO:0000313" key="2">
    <source>
        <dbReference type="Proteomes" id="UP000295210"/>
    </source>
</evidence>
<name>A0A4V2PVA2_9BACT</name>
<proteinExistence type="predicted"/>
<dbReference type="GO" id="GO:0009086">
    <property type="term" value="P:methionine biosynthetic process"/>
    <property type="evidence" value="ECO:0007669"/>
    <property type="project" value="TreeGrafter"/>
</dbReference>
<dbReference type="GO" id="GO:0004414">
    <property type="term" value="F:homoserine O-acetyltransferase activity"/>
    <property type="evidence" value="ECO:0007669"/>
    <property type="project" value="TreeGrafter"/>
</dbReference>
<dbReference type="Gene3D" id="3.40.50.1820">
    <property type="entry name" value="alpha/beta hydrolase"/>
    <property type="match status" value="1"/>
</dbReference>
<reference evidence="1 2" key="1">
    <citation type="submission" date="2019-03" db="EMBL/GenBank/DDBJ databases">
        <title>Genomic Encyclopedia of Type Strains, Phase IV (KMG-IV): sequencing the most valuable type-strain genomes for metagenomic binning, comparative biology and taxonomic classification.</title>
        <authorList>
            <person name="Goeker M."/>
        </authorList>
    </citation>
    <scope>NUCLEOTIDE SEQUENCE [LARGE SCALE GENOMIC DNA]</scope>
    <source>
        <strain evidence="1 2">DSM 103428</strain>
    </source>
</reference>
<gene>
    <name evidence="1" type="ORF">C7378_1234</name>
</gene>
<dbReference type="Proteomes" id="UP000295210">
    <property type="component" value="Unassembled WGS sequence"/>
</dbReference>
<dbReference type="SUPFAM" id="SSF53474">
    <property type="entry name" value="alpha/beta-Hydrolases"/>
    <property type="match status" value="1"/>
</dbReference>
<dbReference type="NCBIfam" id="NF005071">
    <property type="entry name" value="PRK06489.1"/>
    <property type="match status" value="1"/>
</dbReference>
<dbReference type="GO" id="GO:0009092">
    <property type="term" value="P:homoserine metabolic process"/>
    <property type="evidence" value="ECO:0007669"/>
    <property type="project" value="TreeGrafter"/>
</dbReference>